<evidence type="ECO:0000313" key="1">
    <source>
        <dbReference type="EMBL" id="AXE40057.1"/>
    </source>
</evidence>
<protein>
    <submittedName>
        <fullName evidence="1">Uncharacterized protein</fullName>
    </submittedName>
</protein>
<dbReference type="RefSeq" id="WP_181833754.1">
    <property type="nucleotide sequence ID" value="NZ_CP025198.1"/>
</dbReference>
<name>A0A344UXQ9_9ACTN</name>
<dbReference type="EMBL" id="CP025198">
    <property type="protein sequence ID" value="AXE40057.1"/>
    <property type="molecule type" value="Genomic_DNA"/>
</dbReference>
<dbReference type="Proteomes" id="UP000251995">
    <property type="component" value="Chromosome"/>
</dbReference>
<organism evidence="1 2">
    <name type="scientific">Acidipropionibacterium virtanenii</name>
    <dbReference type="NCBI Taxonomy" id="2057246"/>
    <lineage>
        <taxon>Bacteria</taxon>
        <taxon>Bacillati</taxon>
        <taxon>Actinomycetota</taxon>
        <taxon>Actinomycetes</taxon>
        <taxon>Propionibacteriales</taxon>
        <taxon>Propionibacteriaceae</taxon>
        <taxon>Acidipropionibacterium</taxon>
    </lineage>
</organism>
<accession>A0A344UXQ9</accession>
<evidence type="ECO:0000313" key="2">
    <source>
        <dbReference type="Proteomes" id="UP000251995"/>
    </source>
</evidence>
<dbReference type="KEGG" id="acij:JS278_02923"/>
<reference evidence="1 2" key="1">
    <citation type="submission" date="2017-12" db="EMBL/GenBank/DDBJ databases">
        <title>The whole genome sequence of the Acidipropionibacterium virtanenii sp. nov. type strain JS278.</title>
        <authorList>
            <person name="Laine P."/>
            <person name="Deptula P."/>
            <person name="Varmanen P."/>
            <person name="Auvinen P."/>
        </authorList>
    </citation>
    <scope>NUCLEOTIDE SEQUENCE [LARGE SCALE GENOMIC DNA]</scope>
    <source>
        <strain evidence="1 2">JS278</strain>
    </source>
</reference>
<gene>
    <name evidence="1" type="ORF">JS278_02923</name>
</gene>
<dbReference type="AlphaFoldDB" id="A0A344UXQ9"/>
<proteinExistence type="predicted"/>
<sequence>MLAARDLLTRDGRLTVAGWLLFSERPQTLFPSAIVRVLRYADTERGTGAGMSLYE</sequence>
<keyword evidence="2" id="KW-1185">Reference proteome</keyword>